<evidence type="ECO:0000256" key="5">
    <source>
        <dbReference type="ARBA" id="ARBA00023136"/>
    </source>
</evidence>
<dbReference type="InterPro" id="IPR051258">
    <property type="entry name" value="Diverse_Substrate_Transporter"/>
</dbReference>
<feature type="transmembrane region" description="Helical" evidence="6">
    <location>
        <begin position="124"/>
        <end position="145"/>
    </location>
</feature>
<feature type="transmembrane region" description="Helical" evidence="6">
    <location>
        <begin position="177"/>
        <end position="196"/>
    </location>
</feature>
<evidence type="ECO:0000259" key="7">
    <source>
        <dbReference type="Pfam" id="PF00892"/>
    </source>
</evidence>
<organism evidence="8">
    <name type="scientific">freshwater metagenome</name>
    <dbReference type="NCBI Taxonomy" id="449393"/>
    <lineage>
        <taxon>unclassified sequences</taxon>
        <taxon>metagenomes</taxon>
        <taxon>ecological metagenomes</taxon>
    </lineage>
</organism>
<evidence type="ECO:0000256" key="6">
    <source>
        <dbReference type="SAM" id="Phobius"/>
    </source>
</evidence>
<feature type="transmembrane region" description="Helical" evidence="6">
    <location>
        <begin position="41"/>
        <end position="56"/>
    </location>
</feature>
<protein>
    <submittedName>
        <fullName evidence="8">Unannotated protein</fullName>
    </submittedName>
</protein>
<dbReference type="Pfam" id="PF00892">
    <property type="entry name" value="EamA"/>
    <property type="match status" value="2"/>
</dbReference>
<dbReference type="EMBL" id="CAEZUE010000106">
    <property type="protein sequence ID" value="CAB4596579.1"/>
    <property type="molecule type" value="Genomic_DNA"/>
</dbReference>
<dbReference type="PANTHER" id="PTHR42920">
    <property type="entry name" value="OS03G0707200 PROTEIN-RELATED"/>
    <property type="match status" value="1"/>
</dbReference>
<dbReference type="AlphaFoldDB" id="A0A6J6G9W5"/>
<keyword evidence="5 6" id="KW-0472">Membrane</keyword>
<feature type="transmembrane region" description="Helical" evidence="6">
    <location>
        <begin position="9"/>
        <end position="29"/>
    </location>
</feature>
<evidence type="ECO:0000256" key="4">
    <source>
        <dbReference type="ARBA" id="ARBA00022989"/>
    </source>
</evidence>
<reference evidence="8" key="1">
    <citation type="submission" date="2020-05" db="EMBL/GenBank/DDBJ databases">
        <authorList>
            <person name="Chiriac C."/>
            <person name="Salcher M."/>
            <person name="Ghai R."/>
            <person name="Kavagutti S V."/>
        </authorList>
    </citation>
    <scope>NUCLEOTIDE SEQUENCE</scope>
</reference>
<dbReference type="InterPro" id="IPR037185">
    <property type="entry name" value="EmrE-like"/>
</dbReference>
<dbReference type="GO" id="GO:0005886">
    <property type="term" value="C:plasma membrane"/>
    <property type="evidence" value="ECO:0007669"/>
    <property type="project" value="UniProtKB-SubCell"/>
</dbReference>
<feature type="transmembrane region" description="Helical" evidence="6">
    <location>
        <begin position="151"/>
        <end position="170"/>
    </location>
</feature>
<feature type="transmembrane region" description="Helical" evidence="6">
    <location>
        <begin position="208"/>
        <end position="229"/>
    </location>
</feature>
<dbReference type="InterPro" id="IPR000620">
    <property type="entry name" value="EamA_dom"/>
</dbReference>
<name>A0A6J6G9W5_9ZZZZ</name>
<keyword evidence="2" id="KW-1003">Cell membrane</keyword>
<proteinExistence type="predicted"/>
<feature type="domain" description="EamA" evidence="7">
    <location>
        <begin position="12"/>
        <end position="140"/>
    </location>
</feature>
<keyword evidence="4 6" id="KW-1133">Transmembrane helix</keyword>
<sequence>MSVLRRQEVITVAALLAVTASWGAAFVLMKDAIVRQPIPDFLFARFAIAAVIMILARPQVVTHITPRVLWTGSVAGVILALGFITQTIGLELSTAAITGFLTGLYVVFTPLFAWLLLRQKLSARVAIGAPLAFIALGVLSITDFGFGPGSIWVVAGAVFLALHILALGAWSPGADPYALTVVQVVVMAVITGAWTFSDGNGFVAPPDAGVWGAVIFTAVFATAVAYLVQTWAQGHMDSSRVAILLTTEVLWTGIISVGIGQEPFTSRLLIGGAMMFVAMLIIEWPSRGREPALNKP</sequence>
<dbReference type="PANTHER" id="PTHR42920:SF5">
    <property type="entry name" value="EAMA DOMAIN-CONTAINING PROTEIN"/>
    <property type="match status" value="1"/>
</dbReference>
<feature type="transmembrane region" description="Helical" evidence="6">
    <location>
        <begin position="241"/>
        <end position="260"/>
    </location>
</feature>
<gene>
    <name evidence="8" type="ORF">UFOPK1788_00826</name>
</gene>
<comment type="subcellular location">
    <subcellularLocation>
        <location evidence="1">Cell membrane</location>
        <topology evidence="1">Multi-pass membrane protein</topology>
    </subcellularLocation>
</comment>
<feature type="transmembrane region" description="Helical" evidence="6">
    <location>
        <begin position="95"/>
        <end position="117"/>
    </location>
</feature>
<feature type="transmembrane region" description="Helical" evidence="6">
    <location>
        <begin position="68"/>
        <end position="89"/>
    </location>
</feature>
<dbReference type="SUPFAM" id="SSF103481">
    <property type="entry name" value="Multidrug resistance efflux transporter EmrE"/>
    <property type="match status" value="2"/>
</dbReference>
<evidence type="ECO:0000256" key="3">
    <source>
        <dbReference type="ARBA" id="ARBA00022692"/>
    </source>
</evidence>
<feature type="transmembrane region" description="Helical" evidence="6">
    <location>
        <begin position="266"/>
        <end position="285"/>
    </location>
</feature>
<evidence type="ECO:0000256" key="2">
    <source>
        <dbReference type="ARBA" id="ARBA00022475"/>
    </source>
</evidence>
<evidence type="ECO:0000313" key="8">
    <source>
        <dbReference type="EMBL" id="CAB4596579.1"/>
    </source>
</evidence>
<accession>A0A6J6G9W5</accession>
<keyword evidence="3 6" id="KW-0812">Transmembrane</keyword>
<evidence type="ECO:0000256" key="1">
    <source>
        <dbReference type="ARBA" id="ARBA00004651"/>
    </source>
</evidence>
<feature type="domain" description="EamA" evidence="7">
    <location>
        <begin position="148"/>
        <end position="282"/>
    </location>
</feature>